<reference evidence="1 2" key="1">
    <citation type="submission" date="2015-09" db="EMBL/GenBank/DDBJ databases">
        <title>Identification and resolution of microdiversity through metagenomic sequencing of parallel consortia.</title>
        <authorList>
            <person name="Nelson W.C."/>
            <person name="Romine M.F."/>
            <person name="Lindemann S.R."/>
        </authorList>
    </citation>
    <scope>NUCLEOTIDE SEQUENCE [LARGE SCALE GENOMIC DNA]</scope>
    <source>
        <strain evidence="1">Ana</strain>
    </source>
</reference>
<proteinExistence type="predicted"/>
<dbReference type="STRING" id="1666911.HLUCCA11_19825"/>
<evidence type="ECO:0000313" key="1">
    <source>
        <dbReference type="EMBL" id="KPQ33011.1"/>
    </source>
</evidence>
<dbReference type="EMBL" id="LJZR01000040">
    <property type="protein sequence ID" value="KPQ33011.1"/>
    <property type="molecule type" value="Genomic_DNA"/>
</dbReference>
<accession>A0A0P7ZEE1</accession>
<gene>
    <name evidence="1" type="ORF">HLUCCA11_19825</name>
</gene>
<dbReference type="Proteomes" id="UP000050465">
    <property type="component" value="Unassembled WGS sequence"/>
</dbReference>
<evidence type="ECO:0000313" key="2">
    <source>
        <dbReference type="Proteomes" id="UP000050465"/>
    </source>
</evidence>
<name>A0A0P7ZEE1_9CYAN</name>
<dbReference type="AlphaFoldDB" id="A0A0P7ZEE1"/>
<protein>
    <submittedName>
        <fullName evidence="1">Uncharacterized protein</fullName>
    </submittedName>
</protein>
<organism evidence="1 2">
    <name type="scientific">Phormidesmis priestleyi Ana</name>
    <dbReference type="NCBI Taxonomy" id="1666911"/>
    <lineage>
        <taxon>Bacteria</taxon>
        <taxon>Bacillati</taxon>
        <taxon>Cyanobacteriota</taxon>
        <taxon>Cyanophyceae</taxon>
        <taxon>Leptolyngbyales</taxon>
        <taxon>Leptolyngbyaceae</taxon>
        <taxon>Phormidesmis</taxon>
    </lineage>
</organism>
<comment type="caution">
    <text evidence="1">The sequence shown here is derived from an EMBL/GenBank/DDBJ whole genome shotgun (WGS) entry which is preliminary data.</text>
</comment>
<sequence length="133" mass="14900">MTQTDLHQAPSATCIDDGYVAVSKVAAALSRHERTVRQYIRLLRRDFGHLDFLEKRNGRFSGGDAARSLNHQQRLPSPHPISARCISFSNLPPPSRLPLRAPPKQIRAQIQLAIQTFVSHPLLSVASRRFPNS</sequence>